<gene>
    <name evidence="1" type="ORF">CEXT_783111</name>
</gene>
<organism evidence="1 2">
    <name type="scientific">Caerostris extrusa</name>
    <name type="common">Bark spider</name>
    <name type="synonym">Caerostris bankana</name>
    <dbReference type="NCBI Taxonomy" id="172846"/>
    <lineage>
        <taxon>Eukaryota</taxon>
        <taxon>Metazoa</taxon>
        <taxon>Ecdysozoa</taxon>
        <taxon>Arthropoda</taxon>
        <taxon>Chelicerata</taxon>
        <taxon>Arachnida</taxon>
        <taxon>Araneae</taxon>
        <taxon>Araneomorphae</taxon>
        <taxon>Entelegynae</taxon>
        <taxon>Araneoidea</taxon>
        <taxon>Araneidae</taxon>
        <taxon>Caerostris</taxon>
    </lineage>
</organism>
<proteinExistence type="predicted"/>
<evidence type="ECO:0000313" key="2">
    <source>
        <dbReference type="Proteomes" id="UP001054945"/>
    </source>
</evidence>
<comment type="caution">
    <text evidence="1">The sequence shown here is derived from an EMBL/GenBank/DDBJ whole genome shotgun (WGS) entry which is preliminary data.</text>
</comment>
<accession>A0AAV4MES9</accession>
<dbReference type="EMBL" id="BPLR01019632">
    <property type="protein sequence ID" value="GIX69941.1"/>
    <property type="molecule type" value="Genomic_DNA"/>
</dbReference>
<dbReference type="Proteomes" id="UP001054945">
    <property type="component" value="Unassembled WGS sequence"/>
</dbReference>
<protein>
    <submittedName>
        <fullName evidence="1">Uncharacterized protein</fullName>
    </submittedName>
</protein>
<sequence length="87" mass="10011">MQMKLNVSKTRVRYLFLNKINGLETSIWNIQRDSDDTGLPLSFTAMNNNPFINNTWIEAEKSISVPNNITDFGVIHLLTKQFSSLHQ</sequence>
<evidence type="ECO:0000313" key="1">
    <source>
        <dbReference type="EMBL" id="GIX69941.1"/>
    </source>
</evidence>
<keyword evidence="2" id="KW-1185">Reference proteome</keyword>
<dbReference type="AlphaFoldDB" id="A0AAV4MES9"/>
<reference evidence="1 2" key="1">
    <citation type="submission" date="2021-06" db="EMBL/GenBank/DDBJ databases">
        <title>Caerostris extrusa draft genome.</title>
        <authorList>
            <person name="Kono N."/>
            <person name="Arakawa K."/>
        </authorList>
    </citation>
    <scope>NUCLEOTIDE SEQUENCE [LARGE SCALE GENOMIC DNA]</scope>
</reference>
<name>A0AAV4MES9_CAEEX</name>